<dbReference type="GO" id="GO:0005886">
    <property type="term" value="C:plasma membrane"/>
    <property type="evidence" value="ECO:0007669"/>
    <property type="project" value="UniProtKB-SubCell"/>
</dbReference>
<comment type="subcellular location">
    <subcellularLocation>
        <location evidence="2">Cell membrane</location>
        <topology evidence="2">Lipid-anchor</topology>
    </subcellularLocation>
</comment>
<keyword evidence="2" id="KW-0812">Transmembrane</keyword>
<dbReference type="GO" id="GO:0015562">
    <property type="term" value="F:efflux transmembrane transporter activity"/>
    <property type="evidence" value="ECO:0007669"/>
    <property type="project" value="InterPro"/>
</dbReference>
<dbReference type="PANTHER" id="PTHR30203">
    <property type="entry name" value="OUTER MEMBRANE CATION EFFLUX PROTEIN"/>
    <property type="match status" value="1"/>
</dbReference>
<dbReference type="InterPro" id="IPR010131">
    <property type="entry name" value="MdtP/NodT-like"/>
</dbReference>
<dbReference type="PROSITE" id="PS51257">
    <property type="entry name" value="PROKAR_LIPOPROTEIN"/>
    <property type="match status" value="1"/>
</dbReference>
<name>A0A329CKE5_9BURK</name>
<evidence type="ECO:0000313" key="3">
    <source>
        <dbReference type="EMBL" id="RAS35376.1"/>
    </source>
</evidence>
<dbReference type="Gene3D" id="1.20.1600.10">
    <property type="entry name" value="Outer membrane efflux proteins (OEP)"/>
    <property type="match status" value="1"/>
</dbReference>
<keyword evidence="2" id="KW-0472">Membrane</keyword>
<sequence length="484" mass="51991">MNTLISRIALGVCVLGLAACTVGPDFQRPAAALPDRWDAGQTPRSLSTAQSQIVDGALDPQWWNVFHDAELSSLIARAANANLDVKTASARLMQARAARRVSGADALPSVEGTASYQHARSSQNGLLDVAGLGGKHDFNVWQPGLDASWELDLWGRVRRETESADASVEASADLRRDVLLATLADTASNYLQLRGVQAQQQIVQQNLEIARHSLALTKIRFADGVATRLDMAEAAAQVSTIEAQLPLLDNQHARLVNALSFLMAAPPHTLNSELRAAAPIPALPPRVPAGLPSALAERRPDIRAAEARLHAATARIGVAVGDFYPRVTLSANLSLQAMHFDDLDQWSSHMFGVGPALSVPLFEGGRLKGQLALREAQQQEAAIAFQRTVLNAWHEVDNAMSDYDARQSQHDKLAEAVEQNRIALDNAQRQYVAGAADFLNVLTVQKDLLGTQQALAASSTEVAVSLVTLFKALGGGWQTTYPVS</sequence>
<keyword evidence="2 3" id="KW-0449">Lipoprotein</keyword>
<dbReference type="Gene3D" id="2.20.200.10">
    <property type="entry name" value="Outer membrane efflux proteins (OEP)"/>
    <property type="match status" value="1"/>
</dbReference>
<dbReference type="Proteomes" id="UP000248918">
    <property type="component" value="Unassembled WGS sequence"/>
</dbReference>
<dbReference type="SUPFAM" id="SSF56954">
    <property type="entry name" value="Outer membrane efflux proteins (OEP)"/>
    <property type="match status" value="1"/>
</dbReference>
<comment type="similarity">
    <text evidence="1 2">Belongs to the outer membrane factor (OMF) (TC 1.B.17) family.</text>
</comment>
<protein>
    <submittedName>
        <fullName evidence="3">NodT family efflux transporter outer membrane factor (OMF) lipoprotein</fullName>
    </submittedName>
</protein>
<dbReference type="RefSeq" id="WP_111931112.1">
    <property type="nucleotide sequence ID" value="NZ_CADFFP010000006.1"/>
</dbReference>
<organism evidence="3 4">
    <name type="scientific">Paraburkholderia bryophila</name>
    <dbReference type="NCBI Taxonomy" id="420952"/>
    <lineage>
        <taxon>Bacteria</taxon>
        <taxon>Pseudomonadati</taxon>
        <taxon>Pseudomonadota</taxon>
        <taxon>Betaproteobacteria</taxon>
        <taxon>Burkholderiales</taxon>
        <taxon>Burkholderiaceae</taxon>
        <taxon>Paraburkholderia</taxon>
    </lineage>
</organism>
<accession>A0A329CKE5</accession>
<dbReference type="Pfam" id="PF02321">
    <property type="entry name" value="OEP"/>
    <property type="match status" value="2"/>
</dbReference>
<dbReference type="OrthoDB" id="9770517at2"/>
<keyword evidence="2" id="KW-0564">Palmitate</keyword>
<evidence type="ECO:0000256" key="1">
    <source>
        <dbReference type="ARBA" id="ARBA00007613"/>
    </source>
</evidence>
<gene>
    <name evidence="3" type="ORF">BX591_10595</name>
</gene>
<evidence type="ECO:0000256" key="2">
    <source>
        <dbReference type="RuleBase" id="RU362097"/>
    </source>
</evidence>
<dbReference type="NCBIfam" id="TIGR01845">
    <property type="entry name" value="outer_NodT"/>
    <property type="match status" value="1"/>
</dbReference>
<dbReference type="InterPro" id="IPR003423">
    <property type="entry name" value="OMP_efflux"/>
</dbReference>
<dbReference type="PANTHER" id="PTHR30203:SF25">
    <property type="entry name" value="OUTER MEMBRANE PROTEIN-RELATED"/>
    <property type="match status" value="1"/>
</dbReference>
<keyword evidence="2" id="KW-1134">Transmembrane beta strand</keyword>
<comment type="caution">
    <text evidence="3">The sequence shown here is derived from an EMBL/GenBank/DDBJ whole genome shotgun (WGS) entry which is preliminary data.</text>
</comment>
<reference evidence="3 4" key="1">
    <citation type="submission" date="2018-06" db="EMBL/GenBank/DDBJ databases">
        <title>Genomic Encyclopedia of Type Strains, Phase III (KMG-III): the genomes of soil and plant-associated and newly described type strains.</title>
        <authorList>
            <person name="Whitman W."/>
        </authorList>
    </citation>
    <scope>NUCLEOTIDE SEQUENCE [LARGE SCALE GENOMIC DNA]</scope>
    <source>
        <strain evidence="3 4">LMG 23644</strain>
    </source>
</reference>
<dbReference type="EMBL" id="QLTK01000005">
    <property type="protein sequence ID" value="RAS35376.1"/>
    <property type="molecule type" value="Genomic_DNA"/>
</dbReference>
<dbReference type="AlphaFoldDB" id="A0A329CKE5"/>
<evidence type="ECO:0000313" key="4">
    <source>
        <dbReference type="Proteomes" id="UP000248918"/>
    </source>
</evidence>
<proteinExistence type="inferred from homology"/>